<dbReference type="InterPro" id="IPR037523">
    <property type="entry name" value="VOC_core"/>
</dbReference>
<sequence>MSDLTVIPKLVVDGADRALDFYRRALGAEPGVRYAGPGGRVVYAEFRVGASTLSIKDADEHDPAAGALFTLEVADPDAVGAALEQAGATVVFPIDDQSYGMRQGRLRDPFGIQWIVSRQTEDLSADEVQQRLDAEPG</sequence>
<evidence type="ECO:0000259" key="1">
    <source>
        <dbReference type="PROSITE" id="PS51819"/>
    </source>
</evidence>
<comment type="caution">
    <text evidence="2">The sequence shown here is derived from an EMBL/GenBank/DDBJ whole genome shotgun (WGS) entry which is preliminary data.</text>
</comment>
<dbReference type="PANTHER" id="PTHR34109:SF1">
    <property type="entry name" value="VOC DOMAIN-CONTAINING PROTEIN"/>
    <property type="match status" value="1"/>
</dbReference>
<dbReference type="AlphaFoldDB" id="A0A2W2BNV4"/>
<reference evidence="2 3" key="1">
    <citation type="submission" date="2018-01" db="EMBL/GenBank/DDBJ databases">
        <title>Draft genome sequence of Jiangella sp. GTF31.</title>
        <authorList>
            <person name="Sahin N."/>
            <person name="Ay H."/>
            <person name="Saygin H."/>
        </authorList>
    </citation>
    <scope>NUCLEOTIDE SEQUENCE [LARGE SCALE GENOMIC DNA]</scope>
    <source>
        <strain evidence="2 3">GTF31</strain>
    </source>
</reference>
<gene>
    <name evidence="2" type="ORF">C1I92_18480</name>
</gene>
<dbReference type="InterPro" id="IPR029068">
    <property type="entry name" value="Glyas_Bleomycin-R_OHBP_Dase"/>
</dbReference>
<dbReference type="SUPFAM" id="SSF54593">
    <property type="entry name" value="Glyoxalase/Bleomycin resistance protein/Dihydroxybiphenyl dioxygenase"/>
    <property type="match status" value="1"/>
</dbReference>
<dbReference type="Pfam" id="PF00903">
    <property type="entry name" value="Glyoxalase"/>
    <property type="match status" value="1"/>
</dbReference>
<accession>A0A2W2BNV4</accession>
<name>A0A2W2BNV4_9ACTN</name>
<dbReference type="Gene3D" id="3.30.720.110">
    <property type="match status" value="1"/>
</dbReference>
<organism evidence="2 3">
    <name type="scientific">Jiangella anatolica</name>
    <dbReference type="NCBI Taxonomy" id="2670374"/>
    <lineage>
        <taxon>Bacteria</taxon>
        <taxon>Bacillati</taxon>
        <taxon>Actinomycetota</taxon>
        <taxon>Actinomycetes</taxon>
        <taxon>Jiangellales</taxon>
        <taxon>Jiangellaceae</taxon>
        <taxon>Jiangella</taxon>
    </lineage>
</organism>
<dbReference type="PROSITE" id="PS51819">
    <property type="entry name" value="VOC"/>
    <property type="match status" value="1"/>
</dbReference>
<evidence type="ECO:0000313" key="2">
    <source>
        <dbReference type="EMBL" id="PZF82014.1"/>
    </source>
</evidence>
<keyword evidence="3" id="KW-1185">Reference proteome</keyword>
<dbReference type="Gene3D" id="3.30.720.120">
    <property type="match status" value="1"/>
</dbReference>
<dbReference type="RefSeq" id="WP_111256126.1">
    <property type="nucleotide sequence ID" value="NZ_POTW01000046.1"/>
</dbReference>
<dbReference type="Proteomes" id="UP000248764">
    <property type="component" value="Unassembled WGS sequence"/>
</dbReference>
<feature type="domain" description="VOC" evidence="1">
    <location>
        <begin position="1"/>
        <end position="119"/>
    </location>
</feature>
<evidence type="ECO:0000313" key="3">
    <source>
        <dbReference type="Proteomes" id="UP000248764"/>
    </source>
</evidence>
<dbReference type="PANTHER" id="PTHR34109">
    <property type="entry name" value="BNAUNNG04460D PROTEIN-RELATED"/>
    <property type="match status" value="1"/>
</dbReference>
<proteinExistence type="predicted"/>
<protein>
    <submittedName>
        <fullName evidence="2">Glyoxalase</fullName>
    </submittedName>
</protein>
<dbReference type="EMBL" id="POTW01000046">
    <property type="protein sequence ID" value="PZF82014.1"/>
    <property type="molecule type" value="Genomic_DNA"/>
</dbReference>
<dbReference type="InterPro" id="IPR004360">
    <property type="entry name" value="Glyas_Fos-R_dOase_dom"/>
</dbReference>